<dbReference type="PROSITE" id="PS00052">
    <property type="entry name" value="RIBOSOMAL_S7"/>
    <property type="match status" value="1"/>
</dbReference>
<reference evidence="9 10" key="1">
    <citation type="journal article" date="2011" name="ISME J.">
        <title>Community ecology of hot spring cyanobacterial mats: predominant populations and their functional potential.</title>
        <authorList>
            <person name="Klatt C.G."/>
            <person name="Wood J.M."/>
            <person name="Rusch D.B."/>
            <person name="Bateson M.M."/>
            <person name="Hamamura N."/>
            <person name="Heidelberg J.F."/>
            <person name="Grossman A.R."/>
            <person name="Bhaya D."/>
            <person name="Cohan F.M."/>
            <person name="Kuhl M."/>
            <person name="Bryant D.A."/>
            <person name="Ward D.M."/>
        </authorList>
    </citation>
    <scope>NUCLEOTIDE SEQUENCE [LARGE SCALE GENOMIC DNA]</scope>
    <source>
        <strain evidence="9">OS</strain>
    </source>
</reference>
<sequence>MRKKRAIKRQIQPDAKYNDPLVARLINCIMQRGKKNLARRIVYGAFDLITQRSQEAGIEVFKKAVSNVAPVVEVRGKRIGGATYQIPMEVRADRRIALALRWIRESAKKRSGKTMSDKLAAELIDAANNQGGAIKKKEEVHKMAEANKAFSHFRF</sequence>
<dbReference type="Gene3D" id="1.10.455.10">
    <property type="entry name" value="Ribosomal protein S7 domain"/>
    <property type="match status" value="1"/>
</dbReference>
<evidence type="ECO:0000256" key="4">
    <source>
        <dbReference type="ARBA" id="ARBA00022980"/>
    </source>
</evidence>
<dbReference type="GO" id="GO:0000049">
    <property type="term" value="F:tRNA binding"/>
    <property type="evidence" value="ECO:0007669"/>
    <property type="project" value="UniProtKB-UniRule"/>
</dbReference>
<evidence type="ECO:0000256" key="5">
    <source>
        <dbReference type="ARBA" id="ARBA00023274"/>
    </source>
</evidence>
<dbReference type="InterPro" id="IPR005717">
    <property type="entry name" value="Ribosomal_uS7_bac/org-type"/>
</dbReference>
<dbReference type="PIRSF" id="PIRSF002122">
    <property type="entry name" value="RPS7p_RPS7a_RPS5e_RPS7o"/>
    <property type="match status" value="1"/>
</dbReference>
<evidence type="ECO:0000313" key="9">
    <source>
        <dbReference type="EMBL" id="RFM22987.1"/>
    </source>
</evidence>
<dbReference type="GO" id="GO:0006412">
    <property type="term" value="P:translation"/>
    <property type="evidence" value="ECO:0007669"/>
    <property type="project" value="UniProtKB-UniRule"/>
</dbReference>
<dbReference type="GO" id="GO:0003735">
    <property type="term" value="F:structural constituent of ribosome"/>
    <property type="evidence" value="ECO:0007669"/>
    <property type="project" value="InterPro"/>
</dbReference>
<evidence type="ECO:0000256" key="2">
    <source>
        <dbReference type="ARBA" id="ARBA00022730"/>
    </source>
</evidence>
<dbReference type="EMBL" id="PHFL01000071">
    <property type="protein sequence ID" value="RFM22987.1"/>
    <property type="molecule type" value="Genomic_DNA"/>
</dbReference>
<keyword evidence="2 6" id="KW-0699">rRNA-binding</keyword>
<protein>
    <recommendedName>
        <fullName evidence="6">Small ribosomal subunit protein uS7</fullName>
    </recommendedName>
</protein>
<feature type="domain" description="Small ribosomal subunit protein uS7" evidence="8">
    <location>
        <begin position="1"/>
        <end position="148"/>
    </location>
</feature>
<dbReference type="AlphaFoldDB" id="A0A395LWD6"/>
<dbReference type="GO" id="GO:0015935">
    <property type="term" value="C:small ribosomal subunit"/>
    <property type="evidence" value="ECO:0007669"/>
    <property type="project" value="InterPro"/>
</dbReference>
<name>A0A395LWD6_9BACT</name>
<dbReference type="PANTHER" id="PTHR11205">
    <property type="entry name" value="RIBOSOMAL PROTEIN S7"/>
    <property type="match status" value="1"/>
</dbReference>
<evidence type="ECO:0000259" key="8">
    <source>
        <dbReference type="Pfam" id="PF00177"/>
    </source>
</evidence>
<keyword evidence="6" id="KW-0820">tRNA-binding</keyword>
<gene>
    <name evidence="6" type="primary">rpsG</name>
    <name evidence="9" type="ORF">D0433_13175</name>
</gene>
<comment type="caution">
    <text evidence="9">The sequence shown here is derived from an EMBL/GenBank/DDBJ whole genome shotgun (WGS) entry which is preliminary data.</text>
</comment>
<evidence type="ECO:0000256" key="6">
    <source>
        <dbReference type="HAMAP-Rule" id="MF_00480"/>
    </source>
</evidence>
<evidence type="ECO:0000256" key="3">
    <source>
        <dbReference type="ARBA" id="ARBA00022884"/>
    </source>
</evidence>
<dbReference type="InterPro" id="IPR023798">
    <property type="entry name" value="Ribosomal_uS7_dom"/>
</dbReference>
<accession>A0A395LWD6</accession>
<evidence type="ECO:0000256" key="1">
    <source>
        <dbReference type="ARBA" id="ARBA00007151"/>
    </source>
</evidence>
<keyword evidence="5 6" id="KW-0687">Ribonucleoprotein</keyword>
<dbReference type="HAMAP" id="MF_00480_B">
    <property type="entry name" value="Ribosomal_uS7_B"/>
    <property type="match status" value="1"/>
</dbReference>
<dbReference type="FunFam" id="1.10.455.10:FF:000001">
    <property type="entry name" value="30S ribosomal protein S7"/>
    <property type="match status" value="1"/>
</dbReference>
<evidence type="ECO:0000256" key="7">
    <source>
        <dbReference type="RuleBase" id="RU003619"/>
    </source>
</evidence>
<keyword evidence="3 6" id="KW-0694">RNA-binding</keyword>
<organism evidence="9 10">
    <name type="scientific">Candidatus Thermochlorobacter aerophilus</name>
    <dbReference type="NCBI Taxonomy" id="1868324"/>
    <lineage>
        <taxon>Bacteria</taxon>
        <taxon>Pseudomonadati</taxon>
        <taxon>Chlorobiota</taxon>
        <taxon>Chlorobiia</taxon>
        <taxon>Chlorobiales</taxon>
        <taxon>Candidatus Thermochlorobacteriaceae</taxon>
        <taxon>Candidatus Thermochlorobacter</taxon>
    </lineage>
</organism>
<dbReference type="NCBIfam" id="TIGR01029">
    <property type="entry name" value="rpsG_bact"/>
    <property type="match status" value="1"/>
</dbReference>
<keyword evidence="4 6" id="KW-0689">Ribosomal protein</keyword>
<dbReference type="InterPro" id="IPR000235">
    <property type="entry name" value="Ribosomal_uS7"/>
</dbReference>
<dbReference type="GO" id="GO:0019843">
    <property type="term" value="F:rRNA binding"/>
    <property type="evidence" value="ECO:0007669"/>
    <property type="project" value="UniProtKB-UniRule"/>
</dbReference>
<dbReference type="CDD" id="cd14869">
    <property type="entry name" value="uS7_Bacteria"/>
    <property type="match status" value="1"/>
</dbReference>
<dbReference type="Pfam" id="PF00177">
    <property type="entry name" value="Ribosomal_S7"/>
    <property type="match status" value="1"/>
</dbReference>
<comment type="subunit">
    <text evidence="6">Part of the 30S ribosomal subunit. Contacts proteins S9 and S11.</text>
</comment>
<dbReference type="InterPro" id="IPR036823">
    <property type="entry name" value="Ribosomal_uS7_dom_sf"/>
</dbReference>
<dbReference type="InterPro" id="IPR020606">
    <property type="entry name" value="Ribosomal_uS7_CS"/>
</dbReference>
<dbReference type="Proteomes" id="UP000266389">
    <property type="component" value="Unassembled WGS sequence"/>
</dbReference>
<comment type="function">
    <text evidence="6">One of the primary rRNA binding proteins, it binds directly to 16S rRNA where it nucleates assembly of the head domain of the 30S subunit. Is located at the subunit interface close to the decoding center, probably blocks exit of the E-site tRNA.</text>
</comment>
<evidence type="ECO:0000313" key="10">
    <source>
        <dbReference type="Proteomes" id="UP000266389"/>
    </source>
</evidence>
<comment type="similarity">
    <text evidence="1 6 7">Belongs to the universal ribosomal protein uS7 family.</text>
</comment>
<dbReference type="SUPFAM" id="SSF47973">
    <property type="entry name" value="Ribosomal protein S7"/>
    <property type="match status" value="1"/>
</dbReference>
<proteinExistence type="inferred from homology"/>